<dbReference type="Proteomes" id="UP000192634">
    <property type="component" value="Unassembled WGS sequence"/>
</dbReference>
<accession>A0A1W2APU8</accession>
<dbReference type="SUPFAM" id="SSF52309">
    <property type="entry name" value="N-(deoxy)ribosyltransferase-like"/>
    <property type="match status" value="1"/>
</dbReference>
<gene>
    <name evidence="1" type="ORF">SAMN06296429_106118</name>
</gene>
<evidence type="ECO:0008006" key="3">
    <source>
        <dbReference type="Google" id="ProtNLM"/>
    </source>
</evidence>
<proteinExistence type="predicted"/>
<reference evidence="1 2" key="1">
    <citation type="submission" date="2017-04" db="EMBL/GenBank/DDBJ databases">
        <authorList>
            <person name="Afonso C.L."/>
            <person name="Miller P.J."/>
            <person name="Scott M.A."/>
            <person name="Spackman E."/>
            <person name="Goraichik I."/>
            <person name="Dimitrov K.M."/>
            <person name="Suarez D.L."/>
            <person name="Swayne D.E."/>
        </authorList>
    </citation>
    <scope>NUCLEOTIDE SEQUENCE [LARGE SCALE GENOMIC DNA]</scope>
    <source>
        <strain evidence="1 2">CGMCC 1.12511</strain>
    </source>
</reference>
<sequence length="320" mass="34865">MPEALLALAGAAFAIVAALPTPPRVGPASAAVGVGGDGYIDRMHLAQVFAVMIASPSDVPEARQAVYDSLAEWNDASARTRKVILLPLKWETSAVPRLGGDAQEIINHQLVDDADIVIALFGSRLGRETSRALSGTAEEMNRAHAAGKPVHPFFSDEPLPRDVDVDELKRLRDFQEELAGLYSTFANTGELRSKVWQAIEHDIAQLQHSVDAPPGTNNGVDFLVQPASERLPKTDSRGRLKYETKRWVDLTNRGDVDAEDVVVEAAPDTSFWLHWSGPTTIQHGQTRKVPVTYSAATSRAAIVVSWTEAGEERSRQFDID</sequence>
<organism evidence="1 2">
    <name type="scientific">Janibacter indicus</name>
    <dbReference type="NCBI Taxonomy" id="857417"/>
    <lineage>
        <taxon>Bacteria</taxon>
        <taxon>Bacillati</taxon>
        <taxon>Actinomycetota</taxon>
        <taxon>Actinomycetes</taxon>
        <taxon>Micrococcales</taxon>
        <taxon>Intrasporangiaceae</taxon>
        <taxon>Janibacter</taxon>
    </lineage>
</organism>
<dbReference type="EMBL" id="FWXN01000006">
    <property type="protein sequence ID" value="SMC62715.1"/>
    <property type="molecule type" value="Genomic_DNA"/>
</dbReference>
<evidence type="ECO:0000313" key="1">
    <source>
        <dbReference type="EMBL" id="SMC62715.1"/>
    </source>
</evidence>
<protein>
    <recommendedName>
        <fullName evidence="3">DUF4062 domain-containing protein</fullName>
    </recommendedName>
</protein>
<evidence type="ECO:0000313" key="2">
    <source>
        <dbReference type="Proteomes" id="UP000192634"/>
    </source>
</evidence>
<name>A0A1W2APU8_9MICO</name>
<dbReference type="AlphaFoldDB" id="A0A1W2APU8"/>